<name>A0A916XF20_9HYPH</name>
<dbReference type="InterPro" id="IPR029052">
    <property type="entry name" value="Metallo-depent_PP-like"/>
</dbReference>
<keyword evidence="4" id="KW-1185">Reference proteome</keyword>
<feature type="domain" description="PhoD-like phosphatase metallophosphatase" evidence="1">
    <location>
        <begin position="154"/>
        <end position="513"/>
    </location>
</feature>
<accession>A0A916XF20</accession>
<comment type="caution">
    <text evidence="3">The sequence shown here is derived from an EMBL/GenBank/DDBJ whole genome shotgun (WGS) entry which is preliminary data.</text>
</comment>
<organism evidence="3 4">
    <name type="scientific">Chelatococcus reniformis</name>
    <dbReference type="NCBI Taxonomy" id="1494448"/>
    <lineage>
        <taxon>Bacteria</taxon>
        <taxon>Pseudomonadati</taxon>
        <taxon>Pseudomonadota</taxon>
        <taxon>Alphaproteobacteria</taxon>
        <taxon>Hyphomicrobiales</taxon>
        <taxon>Chelatococcaceae</taxon>
        <taxon>Chelatococcus</taxon>
    </lineage>
</organism>
<dbReference type="PANTHER" id="PTHR43606">
    <property type="entry name" value="PHOSPHATASE, PUTATIVE (AFU_ORTHOLOGUE AFUA_6G08710)-RELATED"/>
    <property type="match status" value="1"/>
</dbReference>
<evidence type="ECO:0000313" key="4">
    <source>
        <dbReference type="Proteomes" id="UP000637002"/>
    </source>
</evidence>
<dbReference type="Proteomes" id="UP000637002">
    <property type="component" value="Unassembled WGS sequence"/>
</dbReference>
<feature type="domain" description="Phospholipase D N-terminal" evidence="2">
    <location>
        <begin position="47"/>
        <end position="138"/>
    </location>
</feature>
<dbReference type="InterPro" id="IPR032093">
    <property type="entry name" value="PhoD_N"/>
</dbReference>
<dbReference type="Gene3D" id="2.60.40.380">
    <property type="entry name" value="Purple acid phosphatase-like, N-terminal"/>
    <property type="match status" value="1"/>
</dbReference>
<proteinExistence type="predicted"/>
<gene>
    <name evidence="3" type="ORF">GCM10010994_25540</name>
</gene>
<dbReference type="InterPro" id="IPR018946">
    <property type="entry name" value="PhoD-like_MPP"/>
</dbReference>
<evidence type="ECO:0000313" key="3">
    <source>
        <dbReference type="EMBL" id="GGC65835.1"/>
    </source>
</evidence>
<reference evidence="3" key="2">
    <citation type="submission" date="2020-09" db="EMBL/GenBank/DDBJ databases">
        <authorList>
            <person name="Sun Q."/>
            <person name="Zhou Y."/>
        </authorList>
    </citation>
    <scope>NUCLEOTIDE SEQUENCE</scope>
    <source>
        <strain evidence="3">CGMCC 1.12919</strain>
    </source>
</reference>
<dbReference type="RefSeq" id="WP_188609542.1">
    <property type="nucleotide sequence ID" value="NZ_BMGG01000004.1"/>
</dbReference>
<reference evidence="3" key="1">
    <citation type="journal article" date="2014" name="Int. J. Syst. Evol. Microbiol.">
        <title>Complete genome sequence of Corynebacterium casei LMG S-19264T (=DSM 44701T), isolated from a smear-ripened cheese.</title>
        <authorList>
            <consortium name="US DOE Joint Genome Institute (JGI-PGF)"/>
            <person name="Walter F."/>
            <person name="Albersmeier A."/>
            <person name="Kalinowski J."/>
            <person name="Ruckert C."/>
        </authorList>
    </citation>
    <scope>NUCLEOTIDE SEQUENCE</scope>
    <source>
        <strain evidence="3">CGMCC 1.12919</strain>
    </source>
</reference>
<dbReference type="PANTHER" id="PTHR43606:SF1">
    <property type="entry name" value="PHOD-LIKE PHOSPHATASE METALLOPHOSPHATASE DOMAIN-CONTAINING PROTEIN"/>
    <property type="match status" value="1"/>
</dbReference>
<dbReference type="InterPro" id="IPR052900">
    <property type="entry name" value="Phospholipid_Metab_Enz"/>
</dbReference>
<dbReference type="InterPro" id="IPR006311">
    <property type="entry name" value="TAT_signal"/>
</dbReference>
<dbReference type="AlphaFoldDB" id="A0A916XF20"/>
<dbReference type="Pfam" id="PF09423">
    <property type="entry name" value="PhoD"/>
    <property type="match status" value="1"/>
</dbReference>
<evidence type="ECO:0000259" key="2">
    <source>
        <dbReference type="Pfam" id="PF16655"/>
    </source>
</evidence>
<protein>
    <submittedName>
        <fullName evidence="3">Alkaline phosphatase</fullName>
    </submittedName>
</protein>
<dbReference type="Pfam" id="PF16655">
    <property type="entry name" value="PhoD_N"/>
    <property type="match status" value="1"/>
</dbReference>
<dbReference type="Gene3D" id="3.60.21.70">
    <property type="entry name" value="PhoD-like phosphatase"/>
    <property type="match status" value="1"/>
</dbReference>
<dbReference type="PROSITE" id="PS51318">
    <property type="entry name" value="TAT"/>
    <property type="match status" value="1"/>
</dbReference>
<evidence type="ECO:0000259" key="1">
    <source>
        <dbReference type="Pfam" id="PF09423"/>
    </source>
</evidence>
<dbReference type="InterPro" id="IPR038607">
    <property type="entry name" value="PhoD-like_sf"/>
</dbReference>
<dbReference type="EMBL" id="BMGG01000004">
    <property type="protein sequence ID" value="GGC65835.1"/>
    <property type="molecule type" value="Genomic_DNA"/>
</dbReference>
<dbReference type="SUPFAM" id="SSF56300">
    <property type="entry name" value="Metallo-dependent phosphatases"/>
    <property type="match status" value="1"/>
</dbReference>
<sequence length="532" mass="58443">MTDVSHPPLITRRRLLAAGGATGLVGMAGGLALPAISRAADRPVLSHGLQSGDVSGDTAVVWGRADRPARLLVELSTTESFKEPFDGVFVDVLPESDMTGKVALAGLPAGQDVFYRLTPQDLAEPSVRGEALVGRFRTAPADRRSVSFCWSGDTAGQGWGIDESRGGMAIYSTILKSRPDFFIHSGDNIYADGPIKAEVTLPDGSVWKNLVTEAKSKPAETLAEFRGNYQYNLLDRNVLAMNRDVPLLVQWDDHEVTNNWWPGEPLTRAEHRRKGYVDKNMMLLAARATRAFHEYSPMRFEPAEPGRVYRKIAYGPLLDVFMLDMRSYRGPNGENRQEQYGPDAHFLGPAQLAWLKRELKASTATWKVIAADMPVGLIVVYDSDRKFGSEAIAQGDGLPLGRELEVADLLSFMKREKVRNAVWLTADVHYTAAHFYNPDKARFQEFDPFWEFVSGPLHAGTFGPGALDDTFGPELRYAKAPTKEQGQNASPAAGLQFFGHVAIDGATGQMEVTLKDAADTDLWSTTIDPVQS</sequence>